<gene>
    <name evidence="1" type="ORF">UFOPK3402_00577</name>
</gene>
<proteinExistence type="predicted"/>
<sequence>MSNIRTFSDARLPTDNEVRARRNLLVQFWRFAVLNTKMIVMVTRGHH</sequence>
<organism evidence="1">
    <name type="scientific">freshwater metagenome</name>
    <dbReference type="NCBI Taxonomy" id="449393"/>
    <lineage>
        <taxon>unclassified sequences</taxon>
        <taxon>metagenomes</taxon>
        <taxon>ecological metagenomes</taxon>
    </lineage>
</organism>
<dbReference type="AlphaFoldDB" id="A0A6J7DEF2"/>
<reference evidence="1" key="1">
    <citation type="submission" date="2020-05" db="EMBL/GenBank/DDBJ databases">
        <authorList>
            <person name="Chiriac C."/>
            <person name="Salcher M."/>
            <person name="Ghai R."/>
            <person name="Kavagutti S V."/>
        </authorList>
    </citation>
    <scope>NUCLEOTIDE SEQUENCE</scope>
</reference>
<dbReference type="EMBL" id="CAFBLS010000051">
    <property type="protein sequence ID" value="CAB4868671.1"/>
    <property type="molecule type" value="Genomic_DNA"/>
</dbReference>
<accession>A0A6J7DEF2</accession>
<protein>
    <submittedName>
        <fullName evidence="1">Unannotated protein</fullName>
    </submittedName>
</protein>
<name>A0A6J7DEF2_9ZZZZ</name>
<evidence type="ECO:0000313" key="1">
    <source>
        <dbReference type="EMBL" id="CAB4868671.1"/>
    </source>
</evidence>